<dbReference type="GO" id="GO:0042121">
    <property type="term" value="P:alginic acid biosynthetic process"/>
    <property type="evidence" value="ECO:0007669"/>
    <property type="project" value="UniProtKB-UniPathway"/>
</dbReference>
<feature type="domain" description="AlgX/AlgJ SGNH hydrolase-like" evidence="7">
    <location>
        <begin position="68"/>
        <end position="242"/>
    </location>
</feature>
<reference evidence="8 9" key="1">
    <citation type="journal article" date="2018" name="Environ. Microbiol.">
        <title>Genomes of ubiquitous marine and hypersaline Hydrogenovibrio, Thiomicrorhabdus and Thiomicrospira spp. encode a diversity of mechanisms to sustain chemolithoautotrophy in heterogeneous environments.</title>
        <authorList>
            <person name="Scott K.M."/>
            <person name="Williams J."/>
            <person name="Porter C.M.B."/>
            <person name="Russel S."/>
            <person name="Harmer T.L."/>
            <person name="Paul J.H."/>
            <person name="Antonen K.M."/>
            <person name="Bridges M.K."/>
            <person name="Camper G.J."/>
            <person name="Campla C.K."/>
            <person name="Casella L.G."/>
            <person name="Chase E."/>
            <person name="Conrad J.W."/>
            <person name="Cruz M.C."/>
            <person name="Dunlap D.S."/>
            <person name="Duran L."/>
            <person name="Fahsbender E.M."/>
            <person name="Goldsmith D.B."/>
            <person name="Keeley R.F."/>
            <person name="Kondoff M.R."/>
            <person name="Kussy B.I."/>
            <person name="Lane M.K."/>
            <person name="Lawler S."/>
            <person name="Leigh B.A."/>
            <person name="Lewis C."/>
            <person name="Lostal L.M."/>
            <person name="Marking D."/>
            <person name="Mancera P.A."/>
            <person name="McClenthan E.C."/>
            <person name="McIntyre E.A."/>
            <person name="Mine J.A."/>
            <person name="Modi S."/>
            <person name="Moore B.D."/>
            <person name="Morgan W.A."/>
            <person name="Nelson K.M."/>
            <person name="Nguyen K.N."/>
            <person name="Ogburn N."/>
            <person name="Parrino D.G."/>
            <person name="Pedapudi A.D."/>
            <person name="Pelham R.P."/>
            <person name="Preece A.M."/>
            <person name="Rampersad E.A."/>
            <person name="Richardson J.C."/>
            <person name="Rodgers C.M."/>
            <person name="Schaffer B.L."/>
            <person name="Sheridan N.E."/>
            <person name="Solone M.R."/>
            <person name="Staley Z.R."/>
            <person name="Tabuchi M."/>
            <person name="Waide R.J."/>
            <person name="Wanjugi P.W."/>
            <person name="Young S."/>
            <person name="Clum A."/>
            <person name="Daum C."/>
            <person name="Huntemann M."/>
            <person name="Ivanova N."/>
            <person name="Kyrpides N."/>
            <person name="Mikhailova N."/>
            <person name="Palaniappan K."/>
            <person name="Pillay M."/>
            <person name="Reddy T.B.K."/>
            <person name="Shapiro N."/>
            <person name="Stamatis D."/>
            <person name="Varghese N."/>
            <person name="Woyke T."/>
            <person name="Boden R."/>
            <person name="Freyermuth S.K."/>
            <person name="Kerfeld C.A."/>
        </authorList>
    </citation>
    <scope>NUCLEOTIDE SEQUENCE [LARGE SCALE GENOMIC DNA]</scope>
    <source>
        <strain evidence="8 9">JR-2</strain>
    </source>
</reference>
<dbReference type="AlphaFoldDB" id="A0A410H380"/>
<keyword evidence="9" id="KW-1185">Reference proteome</keyword>
<dbReference type="GO" id="GO:0016740">
    <property type="term" value="F:transferase activity"/>
    <property type="evidence" value="ECO:0007669"/>
    <property type="project" value="UniProtKB-KW"/>
</dbReference>
<dbReference type="InterPro" id="IPR031811">
    <property type="entry name" value="ALGX/ALGJ_SGNH-like"/>
</dbReference>
<comment type="subcellular location">
    <subcellularLocation>
        <location evidence="1">Periplasm</location>
    </subcellularLocation>
</comment>
<protein>
    <recommendedName>
        <fullName evidence="7">AlgX/AlgJ SGNH hydrolase-like domain-containing protein</fullName>
    </recommendedName>
</protein>
<keyword evidence="6" id="KW-0016">Alginate biosynthesis</keyword>
<evidence type="ECO:0000313" key="8">
    <source>
        <dbReference type="EMBL" id="QAB15385.1"/>
    </source>
</evidence>
<evidence type="ECO:0000259" key="7">
    <source>
        <dbReference type="Pfam" id="PF16822"/>
    </source>
</evidence>
<evidence type="ECO:0000313" key="9">
    <source>
        <dbReference type="Proteomes" id="UP000285478"/>
    </source>
</evidence>
<dbReference type="KEGG" id="htr:EPV75_06780"/>
<keyword evidence="3" id="KW-0808">Transferase</keyword>
<accession>A0A410H380</accession>
<keyword evidence="5" id="KW-0574">Periplasm</keyword>
<keyword evidence="4" id="KW-0732">Signal</keyword>
<sequence>MSIKFKVKIGLVLALVMLAILPIYNLSQSYSSEDFKFDRATLFNIDKLITPFQRMVYSLGISLNAKQVYIGQDGWIYLGDQYASTVSTRRTGLTESEKKRAIQLNEGLVLWDQFLKSKGVKAFFIMMGPDKATIYPEHLPNWANATQLTRTDALFYKGDSGLIFDTRIPLLLTKHDFDKRVYYKTDTHWNDLGAWIAFQAFISSLVEKNMIEGLWLNDAQVQLVQTNNRAGGDLSNFLRLRNHLADEEPILKIDIGVDINVEQVEFKTGEKKSSGGNPRIGSPTTPLLVINDKALNDKKVLWLRDSFGTAASPYMSATFTNVLQIHYGHVNTQVMLELVEKFEPDYVFITAVERQLATLNIGLRDQPPQFSFLKSHHMTNSVASSFSGLNHLEEKDGHYSVTDKRDPFVVFSLEDAVKTKDYTKVGFNLECANELQEVNIQLFWHKEGDPYFNEKNSLRFKASTGEITLNLSANKIWREAEVITP</sequence>
<evidence type="ECO:0000256" key="6">
    <source>
        <dbReference type="ARBA" id="ARBA00022841"/>
    </source>
</evidence>
<evidence type="ECO:0000256" key="5">
    <source>
        <dbReference type="ARBA" id="ARBA00022764"/>
    </source>
</evidence>
<dbReference type="Pfam" id="PF16822">
    <property type="entry name" value="ALGX"/>
    <property type="match status" value="1"/>
</dbReference>
<dbReference type="GO" id="GO:0042597">
    <property type="term" value="C:periplasmic space"/>
    <property type="evidence" value="ECO:0007669"/>
    <property type="project" value="UniProtKB-SubCell"/>
</dbReference>
<comment type="pathway">
    <text evidence="2">Glycan biosynthesis; alginate biosynthesis.</text>
</comment>
<evidence type="ECO:0000256" key="3">
    <source>
        <dbReference type="ARBA" id="ARBA00022679"/>
    </source>
</evidence>
<dbReference type="RefSeq" id="WP_128384890.1">
    <property type="nucleotide sequence ID" value="NZ_CP035033.1"/>
</dbReference>
<dbReference type="UniPathway" id="UPA00286"/>
<evidence type="ECO:0000256" key="1">
    <source>
        <dbReference type="ARBA" id="ARBA00004418"/>
    </source>
</evidence>
<gene>
    <name evidence="8" type="ORF">EPV75_06780</name>
</gene>
<name>A0A410H380_9GAMM</name>
<dbReference type="Proteomes" id="UP000285478">
    <property type="component" value="Chromosome"/>
</dbReference>
<proteinExistence type="predicted"/>
<organism evidence="8 9">
    <name type="scientific">Hydrogenovibrio thermophilus</name>
    <dbReference type="NCBI Taxonomy" id="265883"/>
    <lineage>
        <taxon>Bacteria</taxon>
        <taxon>Pseudomonadati</taxon>
        <taxon>Pseudomonadota</taxon>
        <taxon>Gammaproteobacteria</taxon>
        <taxon>Thiotrichales</taxon>
        <taxon>Piscirickettsiaceae</taxon>
        <taxon>Hydrogenovibrio</taxon>
    </lineage>
</organism>
<evidence type="ECO:0000256" key="4">
    <source>
        <dbReference type="ARBA" id="ARBA00022729"/>
    </source>
</evidence>
<evidence type="ECO:0000256" key="2">
    <source>
        <dbReference type="ARBA" id="ARBA00005182"/>
    </source>
</evidence>
<dbReference type="EMBL" id="CP035033">
    <property type="protein sequence ID" value="QAB15385.1"/>
    <property type="molecule type" value="Genomic_DNA"/>
</dbReference>